<keyword evidence="3" id="KW-1185">Reference proteome</keyword>
<keyword evidence="1" id="KW-1133">Transmembrane helix</keyword>
<dbReference type="EMBL" id="JAKMXF010000067">
    <property type="protein sequence ID" value="KAI6658956.1"/>
    <property type="molecule type" value="Genomic_DNA"/>
</dbReference>
<keyword evidence="1" id="KW-0472">Membrane</keyword>
<accession>A0AAV7KBY3</accession>
<sequence length="208" mass="23528">MFPSPQNISILEGTKDVSFTRNLPEYLLLIPNGTYFIKLSAYIIPEISVSDTGEYSLLHVTNSDQECTTTRIYIQVLLAPIEPVPDNHIIQIIIIGAIIILITIFGIVYITKRKKIYFKLTRPTNATKSDVTDAEHKPGNVNLSEITQATKEYIDISFNTNPEYMTINETSMIPLDSEPETTDYANLSNKQTYNPTPKYHTIIHNKST</sequence>
<evidence type="ECO:0000313" key="2">
    <source>
        <dbReference type="EMBL" id="KAI6658956.1"/>
    </source>
</evidence>
<evidence type="ECO:0000256" key="1">
    <source>
        <dbReference type="SAM" id="Phobius"/>
    </source>
</evidence>
<gene>
    <name evidence="2" type="ORF">LOD99_10858</name>
</gene>
<keyword evidence="1" id="KW-0812">Transmembrane</keyword>
<feature type="transmembrane region" description="Helical" evidence="1">
    <location>
        <begin position="89"/>
        <end position="110"/>
    </location>
</feature>
<organism evidence="2 3">
    <name type="scientific">Oopsacas minuta</name>
    <dbReference type="NCBI Taxonomy" id="111878"/>
    <lineage>
        <taxon>Eukaryota</taxon>
        <taxon>Metazoa</taxon>
        <taxon>Porifera</taxon>
        <taxon>Hexactinellida</taxon>
        <taxon>Hexasterophora</taxon>
        <taxon>Lyssacinosida</taxon>
        <taxon>Leucopsacidae</taxon>
        <taxon>Oopsacas</taxon>
    </lineage>
</organism>
<evidence type="ECO:0000313" key="3">
    <source>
        <dbReference type="Proteomes" id="UP001165289"/>
    </source>
</evidence>
<dbReference type="Proteomes" id="UP001165289">
    <property type="component" value="Unassembled WGS sequence"/>
</dbReference>
<comment type="caution">
    <text evidence="2">The sequence shown here is derived from an EMBL/GenBank/DDBJ whole genome shotgun (WGS) entry which is preliminary data.</text>
</comment>
<proteinExistence type="predicted"/>
<dbReference type="AlphaFoldDB" id="A0AAV7KBY3"/>
<reference evidence="2 3" key="1">
    <citation type="journal article" date="2023" name="BMC Biol.">
        <title>The compact genome of the sponge Oopsacas minuta (Hexactinellida) is lacking key metazoan core genes.</title>
        <authorList>
            <person name="Santini S."/>
            <person name="Schenkelaars Q."/>
            <person name="Jourda C."/>
            <person name="Duchesne M."/>
            <person name="Belahbib H."/>
            <person name="Rocher C."/>
            <person name="Selva M."/>
            <person name="Riesgo A."/>
            <person name="Vervoort M."/>
            <person name="Leys S.P."/>
            <person name="Kodjabachian L."/>
            <person name="Le Bivic A."/>
            <person name="Borchiellini C."/>
            <person name="Claverie J.M."/>
            <person name="Renard E."/>
        </authorList>
    </citation>
    <scope>NUCLEOTIDE SEQUENCE [LARGE SCALE GENOMIC DNA]</scope>
    <source>
        <strain evidence="2">SPO-2</strain>
    </source>
</reference>
<protein>
    <submittedName>
        <fullName evidence="2">Uncharacterized protein</fullName>
    </submittedName>
</protein>
<name>A0AAV7KBY3_9METZ</name>